<keyword evidence="1" id="KW-0472">Membrane</keyword>
<keyword evidence="1" id="KW-1133">Transmembrane helix</keyword>
<evidence type="ECO:0008006" key="4">
    <source>
        <dbReference type="Google" id="ProtNLM"/>
    </source>
</evidence>
<accession>A0A0G1ZTJ0</accession>
<protein>
    <recommendedName>
        <fullName evidence="4">DUF2784 domain-containing protein</fullName>
    </recommendedName>
</protein>
<comment type="caution">
    <text evidence="2">The sequence shown here is derived from an EMBL/GenBank/DDBJ whole genome shotgun (WGS) entry which is preliminary data.</text>
</comment>
<name>A0A0G1ZTJ0_9BACT</name>
<dbReference type="AlphaFoldDB" id="A0A0G1ZTJ0"/>
<dbReference type="Pfam" id="PF10861">
    <property type="entry name" value="DUF2784"/>
    <property type="match status" value="1"/>
</dbReference>
<evidence type="ECO:0000256" key="1">
    <source>
        <dbReference type="SAM" id="Phobius"/>
    </source>
</evidence>
<feature type="transmembrane region" description="Helical" evidence="1">
    <location>
        <begin position="25"/>
        <end position="47"/>
    </location>
</feature>
<dbReference type="InterPro" id="IPR021218">
    <property type="entry name" value="DUF2784"/>
</dbReference>
<dbReference type="EMBL" id="LCQW01000034">
    <property type="protein sequence ID" value="KKW22869.1"/>
    <property type="molecule type" value="Genomic_DNA"/>
</dbReference>
<gene>
    <name evidence="2" type="ORF">UY67_C0034G0006</name>
</gene>
<dbReference type="Proteomes" id="UP000034273">
    <property type="component" value="Unassembled WGS sequence"/>
</dbReference>
<keyword evidence="1" id="KW-0812">Transmembrane</keyword>
<dbReference type="STRING" id="1618671.UY67_C0034G0006"/>
<evidence type="ECO:0000313" key="2">
    <source>
        <dbReference type="EMBL" id="KKW22869.1"/>
    </source>
</evidence>
<evidence type="ECO:0000313" key="3">
    <source>
        <dbReference type="Proteomes" id="UP000034273"/>
    </source>
</evidence>
<sequence length="134" mass="15952">MLDQNLHNCFTIDLRGQIMKFLQRTLADVVWIVHFLVIVLVLFGWLIPSMWYYYMSVVAGALLSELFLGHCFLSKWEFDMRKKINPQLDYDYSYASYYTYKFTHQHLSPRFLGGTGMVFTTLSLVINVYFKFIF</sequence>
<organism evidence="2 3">
    <name type="scientific">Candidatus Kaiserbacteria bacterium GW2011_GWA2_52_12</name>
    <dbReference type="NCBI Taxonomy" id="1618671"/>
    <lineage>
        <taxon>Bacteria</taxon>
        <taxon>Candidatus Kaiseribacteriota</taxon>
    </lineage>
</organism>
<feature type="transmembrane region" description="Helical" evidence="1">
    <location>
        <begin position="53"/>
        <end position="73"/>
    </location>
</feature>
<feature type="transmembrane region" description="Helical" evidence="1">
    <location>
        <begin position="111"/>
        <end position="130"/>
    </location>
</feature>
<proteinExistence type="predicted"/>
<reference evidence="2 3" key="1">
    <citation type="journal article" date="2015" name="Nature">
        <title>rRNA introns, odd ribosomes, and small enigmatic genomes across a large radiation of phyla.</title>
        <authorList>
            <person name="Brown C.T."/>
            <person name="Hug L.A."/>
            <person name="Thomas B.C."/>
            <person name="Sharon I."/>
            <person name="Castelle C.J."/>
            <person name="Singh A."/>
            <person name="Wilkins M.J."/>
            <person name="Williams K.H."/>
            <person name="Banfield J.F."/>
        </authorList>
    </citation>
    <scope>NUCLEOTIDE SEQUENCE [LARGE SCALE GENOMIC DNA]</scope>
</reference>